<dbReference type="HOGENOM" id="CLU_114524_0_0_7"/>
<dbReference type="InterPro" id="IPR043131">
    <property type="entry name" value="BCAT-like_N"/>
</dbReference>
<dbReference type="Proteomes" id="UP000028486">
    <property type="component" value="Chromosome"/>
</dbReference>
<dbReference type="EMBL" id="CP009043">
    <property type="protein sequence ID" value="AII14981.1"/>
    <property type="molecule type" value="Genomic_DNA"/>
</dbReference>
<dbReference type="GO" id="GO:0016829">
    <property type="term" value="F:lyase activity"/>
    <property type="evidence" value="ECO:0007669"/>
    <property type="project" value="UniProtKB-KW"/>
</dbReference>
<dbReference type="InterPro" id="IPR043132">
    <property type="entry name" value="BCAT-like_C"/>
</dbReference>
<dbReference type="OrthoDB" id="1148709at2"/>
<dbReference type="RefSeq" id="WP_038454560.1">
    <property type="nucleotide sequence ID" value="NZ_CP009043.1"/>
</dbReference>
<dbReference type="InterPro" id="IPR036038">
    <property type="entry name" value="Aminotransferase-like"/>
</dbReference>
<evidence type="ECO:0000313" key="1">
    <source>
        <dbReference type="EMBL" id="AII14981.1"/>
    </source>
</evidence>
<dbReference type="STRING" id="1244531.CIG2463D_1238"/>
<keyword evidence="1" id="KW-0808">Transferase</keyword>
<reference evidence="2" key="1">
    <citation type="journal article" date="2014" name="Genome Announc.">
        <title>Complete Genome Sequence of Campylobacter iguaniorum Strain 1485ET, Isolated from a Bearded Dragon (Pogona vitticeps).</title>
        <authorList>
            <person name="Gilbert M.J."/>
            <person name="Miller W.G."/>
            <person name="Yee E."/>
            <person name="Kik M."/>
            <person name="Wagenaar J.A."/>
            <person name="Duim B."/>
        </authorList>
    </citation>
    <scope>NUCLEOTIDE SEQUENCE [LARGE SCALE GENOMIC DNA]</scope>
    <source>
        <strain evidence="2">1485E</strain>
    </source>
</reference>
<dbReference type="AlphaFoldDB" id="A0A076FAJ2"/>
<keyword evidence="1" id="KW-0456">Lyase</keyword>
<dbReference type="Pfam" id="PF01063">
    <property type="entry name" value="Aminotran_4"/>
    <property type="match status" value="1"/>
</dbReference>
<name>A0A076FAJ2_9BACT</name>
<accession>A0A076FAJ2</accession>
<dbReference type="GO" id="GO:0008483">
    <property type="term" value="F:transaminase activity"/>
    <property type="evidence" value="ECO:0007669"/>
    <property type="project" value="UniProtKB-KW"/>
</dbReference>
<dbReference type="eggNOG" id="COG0115">
    <property type="taxonomic scope" value="Bacteria"/>
</dbReference>
<evidence type="ECO:0000313" key="2">
    <source>
        <dbReference type="Proteomes" id="UP000028486"/>
    </source>
</evidence>
<dbReference type="KEGG" id="caj:CIG1485E_1147"/>
<keyword evidence="2" id="KW-1185">Reference proteome</keyword>
<proteinExistence type="predicted"/>
<sequence length="195" mass="22588">MKSLETKSIFLFETIKIVNFEPLNLDFHIDRAVNSTSQKLKFDFKSILKSPLNGLVRAKVVFEINGNLHSVEYFAYKMRDFYEFKLTKIDFDYSKKYLDRGNIEKITPQNSEIVMLKNDLVTDTSIANIAIFDEISGSWITPKIPLLKGTTRARLLQNGFLKEANITKDMLLKAKRFAIMNAMIGFYELKSFKFS</sequence>
<dbReference type="SUPFAM" id="SSF56752">
    <property type="entry name" value="D-aminoacid aminotransferase-like PLP-dependent enzymes"/>
    <property type="match status" value="1"/>
</dbReference>
<keyword evidence="1" id="KW-0032">Aminotransferase</keyword>
<dbReference type="Gene3D" id="3.20.10.10">
    <property type="entry name" value="D-amino Acid Aminotransferase, subunit A, domain 2"/>
    <property type="match status" value="1"/>
</dbReference>
<dbReference type="InterPro" id="IPR001544">
    <property type="entry name" value="Aminotrans_IV"/>
</dbReference>
<protein>
    <submittedName>
        <fullName evidence="1">Branched-chain amino acid aminotransferase, possible 4-amino-4-deoxychorismate lyase PabC</fullName>
    </submittedName>
</protein>
<organism evidence="1 2">
    <name type="scientific">Campylobacter iguaniorum</name>
    <dbReference type="NCBI Taxonomy" id="1244531"/>
    <lineage>
        <taxon>Bacteria</taxon>
        <taxon>Pseudomonadati</taxon>
        <taxon>Campylobacterota</taxon>
        <taxon>Epsilonproteobacteria</taxon>
        <taxon>Campylobacterales</taxon>
        <taxon>Campylobacteraceae</taxon>
        <taxon>Campylobacter</taxon>
    </lineage>
</organism>
<gene>
    <name evidence="1" type="ORF">CIG1485E_1147</name>
</gene>
<dbReference type="Gene3D" id="3.30.470.10">
    <property type="match status" value="1"/>
</dbReference>